<dbReference type="InterPro" id="IPR000949">
    <property type="entry name" value="ELM2_dom"/>
</dbReference>
<dbReference type="PROSITE" id="PS51293">
    <property type="entry name" value="SANT"/>
    <property type="match status" value="2"/>
</dbReference>
<evidence type="ECO:0000256" key="8">
    <source>
        <dbReference type="ARBA" id="ARBA00038011"/>
    </source>
</evidence>
<dbReference type="FunFam" id="1.10.10.60:FF:000033">
    <property type="entry name" value="REST corepressor 3"/>
    <property type="match status" value="1"/>
</dbReference>
<evidence type="ECO:0000256" key="5">
    <source>
        <dbReference type="ARBA" id="ARBA00023054"/>
    </source>
</evidence>
<accession>A0A3P8XHT1</accession>
<feature type="region of interest" description="Disordered" evidence="10">
    <location>
        <begin position="195"/>
        <end position="276"/>
    </location>
</feature>
<evidence type="ECO:0000256" key="6">
    <source>
        <dbReference type="ARBA" id="ARBA00023163"/>
    </source>
</evidence>
<dbReference type="SUPFAM" id="SSF46689">
    <property type="entry name" value="Homeodomain-like"/>
    <property type="match status" value="2"/>
</dbReference>
<keyword evidence="7" id="KW-0539">Nucleus</keyword>
<feature type="compositionally biased region" description="Basic and acidic residues" evidence="10">
    <location>
        <begin position="398"/>
        <end position="414"/>
    </location>
</feature>
<feature type="compositionally biased region" description="Basic residues" evidence="10">
    <location>
        <begin position="260"/>
        <end position="270"/>
    </location>
</feature>
<keyword evidence="14" id="KW-1185">Reference proteome</keyword>
<keyword evidence="5 9" id="KW-0175">Coiled coil</keyword>
<feature type="compositionally biased region" description="Basic and acidic residues" evidence="10">
    <location>
        <begin position="229"/>
        <end position="238"/>
    </location>
</feature>
<dbReference type="GO" id="GO:0003714">
    <property type="term" value="F:transcription corepressor activity"/>
    <property type="evidence" value="ECO:0007669"/>
    <property type="project" value="TreeGrafter"/>
</dbReference>
<evidence type="ECO:0000256" key="4">
    <source>
        <dbReference type="ARBA" id="ARBA00023015"/>
    </source>
</evidence>
<proteinExistence type="inferred from homology"/>
<dbReference type="GO" id="GO:0005667">
    <property type="term" value="C:transcription regulator complex"/>
    <property type="evidence" value="ECO:0007669"/>
    <property type="project" value="TreeGrafter"/>
</dbReference>
<feature type="domain" description="ELM2" evidence="11">
    <location>
        <begin position="55"/>
        <end position="140"/>
    </location>
</feature>
<dbReference type="PANTHER" id="PTHR16089:SF11">
    <property type="entry name" value="REST COREPRESSOR 1"/>
    <property type="match status" value="1"/>
</dbReference>
<dbReference type="Gene3D" id="4.10.1240.50">
    <property type="match status" value="1"/>
</dbReference>
<dbReference type="SMART" id="SM01189">
    <property type="entry name" value="ELM2"/>
    <property type="match status" value="1"/>
</dbReference>
<comment type="subcellular location">
    <subcellularLocation>
        <location evidence="1">Nucleus</location>
    </subcellularLocation>
</comment>
<dbReference type="InterPro" id="IPR001005">
    <property type="entry name" value="SANT/Myb"/>
</dbReference>
<evidence type="ECO:0000256" key="7">
    <source>
        <dbReference type="ARBA" id="ARBA00023242"/>
    </source>
</evidence>
<dbReference type="GO" id="GO:0006357">
    <property type="term" value="P:regulation of transcription by RNA polymerase II"/>
    <property type="evidence" value="ECO:0007669"/>
    <property type="project" value="TreeGrafter"/>
</dbReference>
<dbReference type="Pfam" id="PF20878">
    <property type="entry name" value="REST_helical"/>
    <property type="match status" value="1"/>
</dbReference>
<dbReference type="Pfam" id="PF01448">
    <property type="entry name" value="ELM2"/>
    <property type="match status" value="1"/>
</dbReference>
<dbReference type="GeneTree" id="ENSGT00940000155654"/>
<feature type="compositionally biased region" description="Low complexity" evidence="10">
    <location>
        <begin position="32"/>
        <end position="47"/>
    </location>
</feature>
<evidence type="ECO:0000256" key="9">
    <source>
        <dbReference type="SAM" id="Coils"/>
    </source>
</evidence>
<keyword evidence="3" id="KW-0677">Repeat</keyword>
<dbReference type="Ensembl" id="ENSELUT00000014503.3">
    <property type="protein sequence ID" value="ENSELUP00000003199.2"/>
    <property type="gene ID" value="ENSELUG00000004430.3"/>
</dbReference>
<dbReference type="InterPro" id="IPR017884">
    <property type="entry name" value="SANT_dom"/>
</dbReference>
<dbReference type="PANTHER" id="PTHR16089">
    <property type="entry name" value="REST COREPRESSOR COREST PROTEIN-RELATED"/>
    <property type="match status" value="1"/>
</dbReference>
<dbReference type="CDD" id="cd00167">
    <property type="entry name" value="SANT"/>
    <property type="match status" value="1"/>
</dbReference>
<dbReference type="STRING" id="8010.ENSELUP00000003199"/>
<comment type="similarity">
    <text evidence="8">Belongs to the CoREST family.</text>
</comment>
<evidence type="ECO:0000313" key="14">
    <source>
        <dbReference type="Proteomes" id="UP000265140"/>
    </source>
</evidence>
<keyword evidence="2" id="KW-0678">Repressor</keyword>
<protein>
    <recommendedName>
        <fullName evidence="15">REST corepressor 1</fullName>
    </recommendedName>
</protein>
<feature type="domain" description="SANT" evidence="12">
    <location>
        <begin position="141"/>
        <end position="192"/>
    </location>
</feature>
<reference evidence="13" key="2">
    <citation type="submission" date="2020-02" db="EMBL/GenBank/DDBJ databases">
        <title>Esox lucius (northern pike) genome, fEsoLuc1, primary haplotype.</title>
        <authorList>
            <person name="Myers G."/>
            <person name="Karagic N."/>
            <person name="Meyer A."/>
            <person name="Pippel M."/>
            <person name="Reichard M."/>
            <person name="Winkler S."/>
            <person name="Tracey A."/>
            <person name="Sims Y."/>
            <person name="Howe K."/>
            <person name="Rhie A."/>
            <person name="Formenti G."/>
            <person name="Durbin R."/>
            <person name="Fedrigo O."/>
            <person name="Jarvis E.D."/>
        </authorList>
    </citation>
    <scope>NUCLEOTIDE SEQUENCE [LARGE SCALE GENOMIC DNA]</scope>
</reference>
<gene>
    <name evidence="13" type="primary">RCOR1</name>
</gene>
<dbReference type="FunFam" id="1.20.58.1880:FF:000001">
    <property type="entry name" value="REST corepressor 1"/>
    <property type="match status" value="1"/>
</dbReference>
<dbReference type="PROSITE" id="PS51156">
    <property type="entry name" value="ELM2"/>
    <property type="match status" value="1"/>
</dbReference>
<dbReference type="InterPro" id="IPR049048">
    <property type="entry name" value="REST_helical"/>
</dbReference>
<dbReference type="Bgee" id="ENSELUG00000004430">
    <property type="expression patterns" value="Expressed in ovary and 14 other cell types or tissues"/>
</dbReference>
<feature type="coiled-coil region" evidence="9">
    <location>
        <begin position="293"/>
        <end position="320"/>
    </location>
</feature>
<evidence type="ECO:0008006" key="15">
    <source>
        <dbReference type="Google" id="ProtNLM"/>
    </source>
</evidence>
<evidence type="ECO:0000259" key="12">
    <source>
        <dbReference type="PROSITE" id="PS51293"/>
    </source>
</evidence>
<feature type="compositionally biased region" description="Polar residues" evidence="10">
    <location>
        <begin position="20"/>
        <end position="31"/>
    </location>
</feature>
<evidence type="ECO:0000259" key="11">
    <source>
        <dbReference type="PROSITE" id="PS51156"/>
    </source>
</evidence>
<name>A0A3P8XHT1_ESOLU</name>
<evidence type="ECO:0000313" key="13">
    <source>
        <dbReference type="Ensembl" id="ENSELUP00000003199.2"/>
    </source>
</evidence>
<sequence length="438" mass="49381">MPAMLEKSASEMSGKRRGRNTVNNPNKSFAANGNSNNSWEEGSSGSSSDDEHGSGGMRVGTQYQALVPDYDPEIAKLAEGRENLGMLVWIPSPNLGEAKLDEYITIAKEKHGYNMEQALGMLFWHKHNIEKSLADLPNFTPFPDEWTVEDKVLFEQGFSFHGKTFHRIQQMLPDKSIASLVRFYYSWKKTRSKTSVMDRHARKQKREREESEDEAEEPNGNAPSDVEYEPNKEEKKEPPTGVAEKLAHVKKEPQGLPGKNLHRSKKKPPKGMHLSQGDVAAMSTSTPAAVGVLRQMDMELVAIKRQIQSIKQNNSALKEKLDVGVDKFRVPEVTQKFNTRWTTEEQLLAVQAIRKYGRDFQAISDVIGNKSVVQVKNFFVNYRRRFNLDEVLQEWEAEHGMEGASKGGEEEKMDTSPSPTEDGATTPVQPEDQKEVCV</sequence>
<dbReference type="InterPro" id="IPR051066">
    <property type="entry name" value="Trans_reg/Corepressor"/>
</dbReference>
<dbReference type="FunFam" id="4.10.1240.50:FF:000002">
    <property type="entry name" value="REST corepressor isoform X1"/>
    <property type="match status" value="1"/>
</dbReference>
<dbReference type="GO" id="GO:0000118">
    <property type="term" value="C:histone deacetylase complex"/>
    <property type="evidence" value="ECO:0007669"/>
    <property type="project" value="TreeGrafter"/>
</dbReference>
<evidence type="ECO:0000256" key="10">
    <source>
        <dbReference type="SAM" id="MobiDB-lite"/>
    </source>
</evidence>
<dbReference type="Pfam" id="PF00249">
    <property type="entry name" value="Myb_DNA-binding"/>
    <property type="match status" value="2"/>
</dbReference>
<feature type="region of interest" description="Disordered" evidence="10">
    <location>
        <begin position="398"/>
        <end position="438"/>
    </location>
</feature>
<evidence type="ECO:0000256" key="2">
    <source>
        <dbReference type="ARBA" id="ARBA00022491"/>
    </source>
</evidence>
<evidence type="ECO:0000256" key="3">
    <source>
        <dbReference type="ARBA" id="ARBA00022737"/>
    </source>
</evidence>
<dbReference type="Gene3D" id="1.20.58.1880">
    <property type="match status" value="1"/>
</dbReference>
<reference evidence="13" key="3">
    <citation type="submission" date="2025-08" db="UniProtKB">
        <authorList>
            <consortium name="Ensembl"/>
        </authorList>
    </citation>
    <scope>IDENTIFICATION</scope>
</reference>
<dbReference type="Proteomes" id="UP000265140">
    <property type="component" value="Chromosome 15"/>
</dbReference>
<keyword evidence="6" id="KW-0804">Transcription</keyword>
<feature type="domain" description="SANT" evidence="12">
    <location>
        <begin position="336"/>
        <end position="387"/>
    </location>
</feature>
<dbReference type="Gene3D" id="1.10.10.60">
    <property type="entry name" value="Homeodomain-like"/>
    <property type="match status" value="1"/>
</dbReference>
<organism evidence="13 14">
    <name type="scientific">Esox lucius</name>
    <name type="common">Northern pike</name>
    <dbReference type="NCBI Taxonomy" id="8010"/>
    <lineage>
        <taxon>Eukaryota</taxon>
        <taxon>Metazoa</taxon>
        <taxon>Chordata</taxon>
        <taxon>Craniata</taxon>
        <taxon>Vertebrata</taxon>
        <taxon>Euteleostomi</taxon>
        <taxon>Actinopterygii</taxon>
        <taxon>Neopterygii</taxon>
        <taxon>Teleostei</taxon>
        <taxon>Protacanthopterygii</taxon>
        <taxon>Esociformes</taxon>
        <taxon>Esocidae</taxon>
        <taxon>Esox</taxon>
    </lineage>
</organism>
<dbReference type="AlphaFoldDB" id="A0A3P8XHT1"/>
<dbReference type="SMART" id="SM00717">
    <property type="entry name" value="SANT"/>
    <property type="match status" value="2"/>
</dbReference>
<evidence type="ECO:0000256" key="1">
    <source>
        <dbReference type="ARBA" id="ARBA00004123"/>
    </source>
</evidence>
<reference evidence="13" key="4">
    <citation type="submission" date="2025-09" db="UniProtKB">
        <authorList>
            <consortium name="Ensembl"/>
        </authorList>
    </citation>
    <scope>IDENTIFICATION</scope>
</reference>
<keyword evidence="4" id="KW-0805">Transcription regulation</keyword>
<reference evidence="14" key="1">
    <citation type="journal article" date="2014" name="PLoS ONE">
        <title>The genome and linkage map of the northern pike (Esox lucius): conserved synteny revealed between the salmonid sister group and the Neoteleostei.</title>
        <authorList>
            <person name="Rondeau E.B."/>
            <person name="Minkley D.R."/>
            <person name="Leong J.S."/>
            <person name="Messmer A.M."/>
            <person name="Jantzen J.R."/>
            <person name="von Schalburg K.R."/>
            <person name="Lemon C."/>
            <person name="Bird N.H."/>
            <person name="Koop B.F."/>
        </authorList>
    </citation>
    <scope>NUCLEOTIDE SEQUENCE</scope>
</reference>
<dbReference type="InterPro" id="IPR009057">
    <property type="entry name" value="Homeodomain-like_sf"/>
</dbReference>
<feature type="region of interest" description="Disordered" evidence="10">
    <location>
        <begin position="1"/>
        <end position="58"/>
    </location>
</feature>